<sequence>MKKELSPKVIALVAKLTRGGWSEQTILGYLKDIKLDASQKRIRIVIQATKNNMRVEEMSQETKPLHLKKAEV</sequence>
<dbReference type="RefSeq" id="WP_135646418.1">
    <property type="nucleotide sequence ID" value="NZ_RQGC01000009.1"/>
</dbReference>
<reference evidence="2" key="1">
    <citation type="journal article" date="2019" name="PLoS Negl. Trop. Dis.">
        <title>Revisiting the worldwide diversity of Leptospira species in the environment.</title>
        <authorList>
            <person name="Vincent A.T."/>
            <person name="Schiettekatte O."/>
            <person name="Bourhy P."/>
            <person name="Veyrier F.J."/>
            <person name="Picardeau M."/>
        </authorList>
    </citation>
    <scope>NUCLEOTIDE SEQUENCE [LARGE SCALE GENOMIC DNA]</scope>
    <source>
        <strain evidence="2">201702690</strain>
    </source>
</reference>
<dbReference type="Proteomes" id="UP000297273">
    <property type="component" value="Unassembled WGS sequence"/>
</dbReference>
<keyword evidence="2" id="KW-1185">Reference proteome</keyword>
<gene>
    <name evidence="1" type="ORF">EHQ53_14065</name>
</gene>
<evidence type="ECO:0000313" key="1">
    <source>
        <dbReference type="EMBL" id="TGL39643.1"/>
    </source>
</evidence>
<protein>
    <submittedName>
        <fullName evidence="1">Uncharacterized protein</fullName>
    </submittedName>
</protein>
<proteinExistence type="predicted"/>
<accession>A0ABY2M9M9</accession>
<comment type="caution">
    <text evidence="1">The sequence shown here is derived from an EMBL/GenBank/DDBJ whole genome shotgun (WGS) entry which is preliminary data.</text>
</comment>
<name>A0ABY2M9M9_9LEPT</name>
<dbReference type="EMBL" id="RQGC01000009">
    <property type="protein sequence ID" value="TGL39643.1"/>
    <property type="molecule type" value="Genomic_DNA"/>
</dbReference>
<organism evidence="1 2">
    <name type="scientific">Leptospira langatensis</name>
    <dbReference type="NCBI Taxonomy" id="2484983"/>
    <lineage>
        <taxon>Bacteria</taxon>
        <taxon>Pseudomonadati</taxon>
        <taxon>Spirochaetota</taxon>
        <taxon>Spirochaetia</taxon>
        <taxon>Leptospirales</taxon>
        <taxon>Leptospiraceae</taxon>
        <taxon>Leptospira</taxon>
    </lineage>
</organism>
<evidence type="ECO:0000313" key="2">
    <source>
        <dbReference type="Proteomes" id="UP000297273"/>
    </source>
</evidence>